<dbReference type="SUPFAM" id="SSF47336">
    <property type="entry name" value="ACP-like"/>
    <property type="match status" value="1"/>
</dbReference>
<dbReference type="Gene3D" id="3.40.366.10">
    <property type="entry name" value="Malonyl-Coenzyme A Acyl Carrier Protein, domain 2"/>
    <property type="match status" value="1"/>
</dbReference>
<feature type="domain" description="Carrier" evidence="7">
    <location>
        <begin position="914"/>
        <end position="989"/>
    </location>
</feature>
<reference evidence="9 10" key="1">
    <citation type="submission" date="2015-10" db="EMBL/GenBank/DDBJ databases">
        <title>Draft genome sequence of Streptomyces caeruleatus NRRL B-24802, type strain for the species Streptomyces caeruleatus.</title>
        <authorList>
            <person name="Ruckert C."/>
            <person name="Winkler A."/>
            <person name="Kalinowski J."/>
            <person name="Kampfer P."/>
            <person name="Glaeser S."/>
        </authorList>
    </citation>
    <scope>NUCLEOTIDE SEQUENCE [LARGE SCALE GENOMIC DNA]</scope>
    <source>
        <strain evidence="9 10">NRRL B-24802</strain>
    </source>
</reference>
<dbReference type="InterPro" id="IPR032821">
    <property type="entry name" value="PKS_assoc"/>
</dbReference>
<dbReference type="Gene3D" id="3.40.47.10">
    <property type="match status" value="1"/>
</dbReference>
<dbReference type="SUPFAM" id="SSF53901">
    <property type="entry name" value="Thiolase-like"/>
    <property type="match status" value="1"/>
</dbReference>
<dbReference type="InterPro" id="IPR014030">
    <property type="entry name" value="Ketoacyl_synth_N"/>
</dbReference>
<organism evidence="9 10">
    <name type="scientific">Streptomyces caeruleatus</name>
    <dbReference type="NCBI Taxonomy" id="661399"/>
    <lineage>
        <taxon>Bacteria</taxon>
        <taxon>Bacillati</taxon>
        <taxon>Actinomycetota</taxon>
        <taxon>Actinomycetes</taxon>
        <taxon>Kitasatosporales</taxon>
        <taxon>Streptomycetaceae</taxon>
        <taxon>Streptomyces</taxon>
    </lineage>
</organism>
<dbReference type="InterPro" id="IPR036736">
    <property type="entry name" value="ACP-like_sf"/>
</dbReference>
<dbReference type="GO" id="GO:0004312">
    <property type="term" value="F:fatty acid synthase activity"/>
    <property type="evidence" value="ECO:0007669"/>
    <property type="project" value="TreeGrafter"/>
</dbReference>
<evidence type="ECO:0000313" key="10">
    <source>
        <dbReference type="Proteomes" id="UP000053429"/>
    </source>
</evidence>
<dbReference type="OrthoDB" id="9778690at2"/>
<dbReference type="InterPro" id="IPR016035">
    <property type="entry name" value="Acyl_Trfase/lysoPLipase"/>
</dbReference>
<feature type="domain" description="Ketosynthase family 3 (KS3)" evidence="8">
    <location>
        <begin position="8"/>
        <end position="421"/>
    </location>
</feature>
<evidence type="ECO:0000313" key="9">
    <source>
        <dbReference type="EMBL" id="KUO03037.1"/>
    </source>
</evidence>
<dbReference type="SMART" id="SM00825">
    <property type="entry name" value="PKS_KS"/>
    <property type="match status" value="1"/>
</dbReference>
<feature type="compositionally biased region" description="Low complexity" evidence="6">
    <location>
        <begin position="898"/>
        <end position="915"/>
    </location>
</feature>
<dbReference type="RefSeq" id="WP_062720159.1">
    <property type="nucleotide sequence ID" value="NZ_KQ948929.1"/>
</dbReference>
<dbReference type="PROSITE" id="PS50075">
    <property type="entry name" value="CARRIER"/>
    <property type="match status" value="1"/>
</dbReference>
<protein>
    <submittedName>
        <fullName evidence="9">Uncharacterized protein</fullName>
    </submittedName>
</protein>
<dbReference type="PANTHER" id="PTHR43775">
    <property type="entry name" value="FATTY ACID SYNTHASE"/>
    <property type="match status" value="1"/>
</dbReference>
<dbReference type="Pfam" id="PF00550">
    <property type="entry name" value="PP-binding"/>
    <property type="match status" value="1"/>
</dbReference>
<keyword evidence="10" id="KW-1185">Reference proteome</keyword>
<dbReference type="Pfam" id="PF00109">
    <property type="entry name" value="ketoacyl-synt"/>
    <property type="match status" value="1"/>
</dbReference>
<keyword evidence="5" id="KW-0012">Acyltransferase</keyword>
<dbReference type="InterPro" id="IPR009081">
    <property type="entry name" value="PP-bd_ACP"/>
</dbReference>
<dbReference type="Pfam" id="PF02801">
    <property type="entry name" value="Ketoacyl-synt_C"/>
    <property type="match status" value="1"/>
</dbReference>
<keyword evidence="2" id="KW-0597">Phosphoprotein</keyword>
<accession>A0A117RQ25</accession>
<gene>
    <name evidence="9" type="ORF">AQJ67_18780</name>
</gene>
<dbReference type="PROSITE" id="PS52004">
    <property type="entry name" value="KS3_2"/>
    <property type="match status" value="1"/>
</dbReference>
<keyword evidence="3" id="KW-0808">Transferase</keyword>
<dbReference type="Gene3D" id="3.30.70.3290">
    <property type="match status" value="1"/>
</dbReference>
<dbReference type="AlphaFoldDB" id="A0A117RQ25"/>
<dbReference type="Pfam" id="PF16197">
    <property type="entry name" value="KAsynt_C_assoc"/>
    <property type="match status" value="1"/>
</dbReference>
<dbReference type="InterPro" id="IPR020841">
    <property type="entry name" value="PKS_Beta-ketoAc_synthase_dom"/>
</dbReference>
<dbReference type="InterPro" id="IPR016039">
    <property type="entry name" value="Thiolase-like"/>
</dbReference>
<dbReference type="InterPro" id="IPR016036">
    <property type="entry name" value="Malonyl_transacylase_ACP-bd"/>
</dbReference>
<evidence type="ECO:0000259" key="8">
    <source>
        <dbReference type="PROSITE" id="PS52004"/>
    </source>
</evidence>
<feature type="region of interest" description="Disordered" evidence="6">
    <location>
        <begin position="873"/>
        <end position="915"/>
    </location>
</feature>
<dbReference type="EMBL" id="LMWY01000022">
    <property type="protein sequence ID" value="KUO03037.1"/>
    <property type="molecule type" value="Genomic_DNA"/>
</dbReference>
<dbReference type="InterPro" id="IPR001227">
    <property type="entry name" value="Ac_transferase_dom_sf"/>
</dbReference>
<evidence type="ECO:0000256" key="6">
    <source>
        <dbReference type="SAM" id="MobiDB-lite"/>
    </source>
</evidence>
<dbReference type="GO" id="GO:0017000">
    <property type="term" value="P:antibiotic biosynthetic process"/>
    <property type="evidence" value="ECO:0007669"/>
    <property type="project" value="UniProtKB-KW"/>
</dbReference>
<proteinExistence type="predicted"/>
<dbReference type="GO" id="GO:0004315">
    <property type="term" value="F:3-oxoacyl-[acyl-carrier-protein] synthase activity"/>
    <property type="evidence" value="ECO:0007669"/>
    <property type="project" value="InterPro"/>
</dbReference>
<evidence type="ECO:0000256" key="4">
    <source>
        <dbReference type="ARBA" id="ARBA00023194"/>
    </source>
</evidence>
<evidence type="ECO:0000256" key="3">
    <source>
        <dbReference type="ARBA" id="ARBA00022679"/>
    </source>
</evidence>
<dbReference type="InterPro" id="IPR014031">
    <property type="entry name" value="Ketoacyl_synth_C"/>
</dbReference>
<evidence type="ECO:0000256" key="1">
    <source>
        <dbReference type="ARBA" id="ARBA00022450"/>
    </source>
</evidence>
<dbReference type="PROSITE" id="PS00606">
    <property type="entry name" value="KS3_1"/>
    <property type="match status" value="1"/>
</dbReference>
<dbReference type="CDD" id="cd00833">
    <property type="entry name" value="PKS"/>
    <property type="match status" value="1"/>
</dbReference>
<dbReference type="SUPFAM" id="SSF52151">
    <property type="entry name" value="FabD/lysophospholipase-like"/>
    <property type="match status" value="1"/>
</dbReference>
<dbReference type="SMART" id="SM00827">
    <property type="entry name" value="PKS_AT"/>
    <property type="match status" value="1"/>
</dbReference>
<evidence type="ECO:0000256" key="2">
    <source>
        <dbReference type="ARBA" id="ARBA00022553"/>
    </source>
</evidence>
<evidence type="ECO:0000259" key="7">
    <source>
        <dbReference type="PROSITE" id="PS50075"/>
    </source>
</evidence>
<dbReference type="InterPro" id="IPR018201">
    <property type="entry name" value="Ketoacyl_synth_AS"/>
</dbReference>
<keyword evidence="1" id="KW-0596">Phosphopantetheine</keyword>
<dbReference type="Proteomes" id="UP000053429">
    <property type="component" value="Unassembled WGS sequence"/>
</dbReference>
<dbReference type="GO" id="GO:0006633">
    <property type="term" value="P:fatty acid biosynthetic process"/>
    <property type="evidence" value="ECO:0007669"/>
    <property type="project" value="InterPro"/>
</dbReference>
<dbReference type="Gene3D" id="1.10.1200.10">
    <property type="entry name" value="ACP-like"/>
    <property type="match status" value="1"/>
</dbReference>
<dbReference type="STRING" id="661399.AQJ67_18780"/>
<evidence type="ECO:0000256" key="5">
    <source>
        <dbReference type="ARBA" id="ARBA00023315"/>
    </source>
</evidence>
<dbReference type="InterPro" id="IPR014043">
    <property type="entry name" value="Acyl_transferase_dom"/>
</dbReference>
<dbReference type="PANTHER" id="PTHR43775:SF37">
    <property type="entry name" value="SI:DKEY-61P9.11"/>
    <property type="match status" value="1"/>
</dbReference>
<name>A0A117RQ25_9ACTN</name>
<dbReference type="SUPFAM" id="SSF55048">
    <property type="entry name" value="Probable ACP-binding domain of malonyl-CoA ACP transacylase"/>
    <property type="match status" value="1"/>
</dbReference>
<comment type="caution">
    <text evidence="9">The sequence shown here is derived from an EMBL/GenBank/DDBJ whole genome shotgun (WGS) entry which is preliminary data.</text>
</comment>
<keyword evidence="4" id="KW-0045">Antibiotic biosynthesis</keyword>
<dbReference type="Pfam" id="PF00698">
    <property type="entry name" value="Acyl_transf_1"/>
    <property type="match status" value="1"/>
</dbReference>
<sequence>MTESDRPDNAVAVVGLALRVPGASDPGTFWANIVAGRVCLPAAREDRADPADGPLVAGQIDRYERFDAELFGMTHAQAATTDPQHRVLTELTWEALEDAGIDPERDDGRVGVFVGCGPDDYLHHHVLRNDRVVRTQGTEQILFGNSRDYLATALSYRLGLTGPSMTVQTACSTSLVAVHQAVRSLLTYECDIAVAGGVTVFPVERPEYRWSEGGIYAPDGRCRAFTRGSGGTVPSGGAGVVVLRRSADLPEPGRAARAHIVGSAVNNDGADRMAMSAPSPRGQAEVIREALEVAGLTPEDIGYVEAHGTGTVLGDQVELAALAEVYGAATPGCAIGAVKPNVGHTDTAAGVVGLIKTVLALQHDTVPPVPAQPGDGPDAELGAARFFIPRQARPWNGTVPSRAAVSSFGLGGTNAHVILAPGAAGPTADGPRAADGPEACDEPRVAVVTAATPQALRDRARDLATWLDGPGADVGLGDVIGTLWHGRRHLAHRAAITLPPDPEQAHAALRKTLEEVAEGTDVPPARPEPAVAVLLPGQGVRLSAADAPTDRDPAFAADLTRLQDAVLRAGGPDLRDFSTWDGDDPRLLDTAVVQPLLFTFGLAHLWWLERRGIRPGILLGHSIGELTAAAYAGVFDVEDAAAAVVRRGALMGEAPPGAMLAVPLDEAAARGIVDGLPADLCGVNGPDAVVLGGDLATVAEIERRCAERGLATTRLATSHAFHTRSMDQAAARFEEFLRALRLSAPRTRVISNVSGAELTPGQATDPGYWAAQLRGTVRLADGVRTLLAGPCDVVVGVGGSRSLTNPVRRAARALGTARPPRIVELLGGSDQDVTLARHAALARLWTAGCAVDLAPPRPDRPAPLPRYPFADTRHWIDAPDTPSDDVGDTPHGVRETDPPAGDDGSAAPAAQPAPEASEIATVITEIWQDAFGGAPLAPEDNFFTLGGTSLQAAQLINVINDTLLLALVLGDLYEHSDLAAFIRRAEELAGERDDEELLRLLNEIEEVP</sequence>
<dbReference type="InterPro" id="IPR050091">
    <property type="entry name" value="PKS_NRPS_Biosynth_Enz"/>
</dbReference>